<proteinExistence type="predicted"/>
<evidence type="ECO:0000313" key="2">
    <source>
        <dbReference type="Proteomes" id="UP000235023"/>
    </source>
</evidence>
<dbReference type="AlphaFoldDB" id="A0A2J5HR44"/>
<dbReference type="Proteomes" id="UP000235023">
    <property type="component" value="Unassembled WGS sequence"/>
</dbReference>
<sequence length="63" mass="7194">MLKSKYVEISMDGWPGMIHGFTVILQMTKTDILALESAIYLIMLGHEVLQELGKVEDDEEIRN</sequence>
<accession>A0A2J5HR44</accession>
<dbReference type="OrthoDB" id="1668230at2759"/>
<reference evidence="2" key="1">
    <citation type="submission" date="2017-12" db="EMBL/GenBank/DDBJ databases">
        <authorList>
            <consortium name="DOE Joint Genome Institute"/>
            <person name="Mondo S.J."/>
            <person name="Kjaerbolling I."/>
            <person name="Vesth T.C."/>
            <person name="Frisvad J.C."/>
            <person name="Nybo J.L."/>
            <person name="Theobald S."/>
            <person name="Kuo A."/>
            <person name="Bowyer P."/>
            <person name="Matsuda Y."/>
            <person name="Lyhne E.K."/>
            <person name="Kogle M.E."/>
            <person name="Clum A."/>
            <person name="Lipzen A."/>
            <person name="Salamov A."/>
            <person name="Ngan C.Y."/>
            <person name="Daum C."/>
            <person name="Chiniquy J."/>
            <person name="Barry K."/>
            <person name="LaButti K."/>
            <person name="Haridas S."/>
            <person name="Simmons B.A."/>
            <person name="Magnuson J.K."/>
            <person name="Mortensen U.H."/>
            <person name="Larsen T.O."/>
            <person name="Grigoriev I.V."/>
            <person name="Baker S.E."/>
            <person name="Andersen M.R."/>
            <person name="Nordberg H.P."/>
            <person name="Cantor M.N."/>
            <person name="Hua S.X."/>
        </authorList>
    </citation>
    <scope>NUCLEOTIDE SEQUENCE [LARGE SCALE GENOMIC DNA]</scope>
    <source>
        <strain evidence="2">IBT 19404</strain>
    </source>
</reference>
<name>A0A2J5HR44_9EURO</name>
<protein>
    <submittedName>
        <fullName evidence="1">Uncharacterized protein</fullName>
    </submittedName>
</protein>
<organism evidence="1 2">
    <name type="scientific">Aspergillus taichungensis</name>
    <dbReference type="NCBI Taxonomy" id="482145"/>
    <lineage>
        <taxon>Eukaryota</taxon>
        <taxon>Fungi</taxon>
        <taxon>Dikarya</taxon>
        <taxon>Ascomycota</taxon>
        <taxon>Pezizomycotina</taxon>
        <taxon>Eurotiomycetes</taxon>
        <taxon>Eurotiomycetidae</taxon>
        <taxon>Eurotiales</taxon>
        <taxon>Aspergillaceae</taxon>
        <taxon>Aspergillus</taxon>
        <taxon>Aspergillus subgen. Circumdati</taxon>
    </lineage>
</organism>
<evidence type="ECO:0000313" key="1">
    <source>
        <dbReference type="EMBL" id="PLN79706.1"/>
    </source>
</evidence>
<gene>
    <name evidence="1" type="ORF">BDW42DRAFT_172250</name>
</gene>
<dbReference type="EMBL" id="KZ559556">
    <property type="protein sequence ID" value="PLN79706.1"/>
    <property type="molecule type" value="Genomic_DNA"/>
</dbReference>
<keyword evidence="2" id="KW-1185">Reference proteome</keyword>